<comment type="subunit">
    <text evidence="5">Homopolymer.</text>
</comment>
<reference evidence="8" key="1">
    <citation type="submission" date="2016-11" db="EMBL/GenBank/DDBJ databases">
        <title>Actinomyces gypaetusis sp. nov. isolated from Gypaetus barbatus in Qinghai Tibet Plateau China.</title>
        <authorList>
            <person name="Meng X."/>
        </authorList>
    </citation>
    <scope>NUCLEOTIDE SEQUENCE [LARGE SCALE GENOMIC DNA]</scope>
    <source>
        <strain evidence="8">DSM 15383</strain>
    </source>
</reference>
<dbReference type="GO" id="GO:0006729">
    <property type="term" value="P:tetrahydrobiopterin biosynthetic process"/>
    <property type="evidence" value="ECO:0007669"/>
    <property type="project" value="TreeGrafter"/>
</dbReference>
<organism evidence="7 8">
    <name type="scientific">Boudabousia marimammalium</name>
    <dbReference type="NCBI Taxonomy" id="156892"/>
    <lineage>
        <taxon>Bacteria</taxon>
        <taxon>Bacillati</taxon>
        <taxon>Actinomycetota</taxon>
        <taxon>Actinomycetes</taxon>
        <taxon>Actinomycetales</taxon>
        <taxon>Actinomycetaceae</taxon>
        <taxon>Boudabousia</taxon>
    </lineage>
</organism>
<dbReference type="EMBL" id="MPDM01000005">
    <property type="protein sequence ID" value="OKL48693.1"/>
    <property type="molecule type" value="Genomic_DNA"/>
</dbReference>
<feature type="binding site" evidence="5">
    <location>
        <position position="82"/>
    </location>
    <ligand>
        <name>Zn(2+)</name>
        <dbReference type="ChEBI" id="CHEBI:29105"/>
    </ligand>
</feature>
<dbReference type="GO" id="GO:0003934">
    <property type="term" value="F:GTP cyclohydrolase I activity"/>
    <property type="evidence" value="ECO:0007669"/>
    <property type="project" value="UniProtKB-UniRule"/>
</dbReference>
<sequence>MSEAIDLKSVEQAVTDLLKALGEDPTRPGLVDTPKRVAKAWQEMLNGQAAEPVQQLETVFESHHSDLVIVRDIGFESVCEHHLLPFKGVAHIGYIPRDGKVVGLSKLARLVDGYAHRLQLQEKLTNQIADALQEALDPIGVGVVMEAEHTCMSVRGVRQRLADTVTIAGRGECAPGGSHRADFLALLGNPHVDGDHE</sequence>
<dbReference type="OrthoDB" id="9801207at2"/>
<dbReference type="GO" id="GO:0046654">
    <property type="term" value="P:tetrahydrofolate biosynthetic process"/>
    <property type="evidence" value="ECO:0007669"/>
    <property type="project" value="UniProtKB-UniRule"/>
</dbReference>
<evidence type="ECO:0000313" key="7">
    <source>
        <dbReference type="EMBL" id="OKL48693.1"/>
    </source>
</evidence>
<dbReference type="InterPro" id="IPR043134">
    <property type="entry name" value="GTP-CH-I_N"/>
</dbReference>
<dbReference type="SUPFAM" id="SSF55620">
    <property type="entry name" value="Tetrahydrobiopterin biosynthesis enzymes-like"/>
    <property type="match status" value="1"/>
</dbReference>
<dbReference type="Gene3D" id="3.30.1130.10">
    <property type="match status" value="1"/>
</dbReference>
<comment type="pathway">
    <text evidence="2 5">Cofactor biosynthesis; 7,8-dihydroneopterin triphosphate biosynthesis; 7,8-dihydroneopterin triphosphate from GTP: step 1/1.</text>
</comment>
<dbReference type="Proteomes" id="UP000186465">
    <property type="component" value="Unassembled WGS sequence"/>
</dbReference>
<accession>A0A1Q5PME4</accession>
<dbReference type="Pfam" id="PF01227">
    <property type="entry name" value="GTP_cyclohydroI"/>
    <property type="match status" value="1"/>
</dbReference>
<comment type="catalytic activity">
    <reaction evidence="1 5">
        <text>GTP + H2O = 7,8-dihydroneopterin 3'-triphosphate + formate + H(+)</text>
        <dbReference type="Rhea" id="RHEA:17473"/>
        <dbReference type="ChEBI" id="CHEBI:15377"/>
        <dbReference type="ChEBI" id="CHEBI:15378"/>
        <dbReference type="ChEBI" id="CHEBI:15740"/>
        <dbReference type="ChEBI" id="CHEBI:37565"/>
        <dbReference type="ChEBI" id="CHEBI:58462"/>
        <dbReference type="EC" id="3.5.4.16"/>
    </reaction>
</comment>
<dbReference type="STRING" id="156892.BM477_05725"/>
<name>A0A1Q5PME4_9ACTO</name>
<dbReference type="InterPro" id="IPR020602">
    <property type="entry name" value="GTP_CycHdrlase_I_dom"/>
</dbReference>
<comment type="similarity">
    <text evidence="5">Belongs to the GTP cyclohydrolase I family.</text>
</comment>
<evidence type="ECO:0000256" key="1">
    <source>
        <dbReference type="ARBA" id="ARBA00001052"/>
    </source>
</evidence>
<dbReference type="NCBIfam" id="NF006826">
    <property type="entry name" value="PRK09347.1-3"/>
    <property type="match status" value="1"/>
</dbReference>
<keyword evidence="3 5" id="KW-0554">One-carbon metabolism</keyword>
<keyword evidence="5" id="KW-0479">Metal-binding</keyword>
<keyword evidence="5" id="KW-0862">Zinc</keyword>
<gene>
    <name evidence="5" type="primary">folE</name>
    <name evidence="7" type="ORF">BM477_05725</name>
</gene>
<dbReference type="NCBIfam" id="NF006825">
    <property type="entry name" value="PRK09347.1-2"/>
    <property type="match status" value="1"/>
</dbReference>
<dbReference type="UniPathway" id="UPA00848">
    <property type="reaction ID" value="UER00151"/>
</dbReference>
<dbReference type="NCBIfam" id="TIGR00063">
    <property type="entry name" value="folE"/>
    <property type="match status" value="1"/>
</dbReference>
<dbReference type="PANTHER" id="PTHR11109:SF7">
    <property type="entry name" value="GTP CYCLOHYDROLASE 1"/>
    <property type="match status" value="1"/>
</dbReference>
<keyword evidence="5" id="KW-0342">GTP-binding</keyword>
<protein>
    <recommendedName>
        <fullName evidence="5">GTP cyclohydrolase 1</fullName>
        <ecNumber evidence="5">3.5.4.16</ecNumber>
    </recommendedName>
    <alternativeName>
        <fullName evidence="5">GTP cyclohydrolase I</fullName>
        <shortName evidence="5">GTP-CH-I</shortName>
    </alternativeName>
</protein>
<evidence type="ECO:0000313" key="8">
    <source>
        <dbReference type="Proteomes" id="UP000186465"/>
    </source>
</evidence>
<feature type="binding site" evidence="5">
    <location>
        <position position="79"/>
    </location>
    <ligand>
        <name>Zn(2+)</name>
        <dbReference type="ChEBI" id="CHEBI:29105"/>
    </ligand>
</feature>
<dbReference type="RefSeq" id="WP_075361722.1">
    <property type="nucleotide sequence ID" value="NZ_MPDM01000005.1"/>
</dbReference>
<dbReference type="PROSITE" id="PS00859">
    <property type="entry name" value="GTP_CYCLOHYDROL_1_1"/>
    <property type="match status" value="1"/>
</dbReference>
<keyword evidence="5" id="KW-0547">Nucleotide-binding</keyword>
<dbReference type="PANTHER" id="PTHR11109">
    <property type="entry name" value="GTP CYCLOHYDROLASE I"/>
    <property type="match status" value="1"/>
</dbReference>
<dbReference type="FunFam" id="3.30.1130.10:FF:000001">
    <property type="entry name" value="GTP cyclohydrolase 1"/>
    <property type="match status" value="1"/>
</dbReference>
<dbReference type="AlphaFoldDB" id="A0A1Q5PME4"/>
<dbReference type="PROSITE" id="PS00860">
    <property type="entry name" value="GTP_CYCLOHYDROL_1_2"/>
    <property type="match status" value="1"/>
</dbReference>
<dbReference type="Gene3D" id="1.10.286.10">
    <property type="match status" value="1"/>
</dbReference>
<evidence type="ECO:0000256" key="5">
    <source>
        <dbReference type="HAMAP-Rule" id="MF_00223"/>
    </source>
</evidence>
<dbReference type="InterPro" id="IPR001474">
    <property type="entry name" value="GTP_CycHdrlase_I"/>
</dbReference>
<dbReference type="GO" id="GO:0005525">
    <property type="term" value="F:GTP binding"/>
    <property type="evidence" value="ECO:0007669"/>
    <property type="project" value="UniProtKB-KW"/>
</dbReference>
<evidence type="ECO:0000256" key="2">
    <source>
        <dbReference type="ARBA" id="ARBA00005080"/>
    </source>
</evidence>
<dbReference type="GO" id="GO:0006730">
    <property type="term" value="P:one-carbon metabolic process"/>
    <property type="evidence" value="ECO:0007669"/>
    <property type="project" value="UniProtKB-UniRule"/>
</dbReference>
<dbReference type="InterPro" id="IPR043133">
    <property type="entry name" value="GTP-CH-I_C/QueF"/>
</dbReference>
<evidence type="ECO:0000259" key="6">
    <source>
        <dbReference type="Pfam" id="PF01227"/>
    </source>
</evidence>
<dbReference type="GO" id="GO:0008270">
    <property type="term" value="F:zinc ion binding"/>
    <property type="evidence" value="ECO:0007669"/>
    <property type="project" value="UniProtKB-UniRule"/>
</dbReference>
<evidence type="ECO:0000256" key="4">
    <source>
        <dbReference type="ARBA" id="ARBA00022801"/>
    </source>
</evidence>
<feature type="domain" description="GTP cyclohydrolase I" evidence="6">
    <location>
        <begin position="11"/>
        <end position="186"/>
    </location>
</feature>
<dbReference type="HAMAP" id="MF_00223">
    <property type="entry name" value="FolE"/>
    <property type="match status" value="1"/>
</dbReference>
<evidence type="ECO:0000256" key="3">
    <source>
        <dbReference type="ARBA" id="ARBA00022563"/>
    </source>
</evidence>
<dbReference type="EC" id="3.5.4.16" evidence="5"/>
<keyword evidence="4 5" id="KW-0378">Hydrolase</keyword>
<dbReference type="GO" id="GO:0005737">
    <property type="term" value="C:cytoplasm"/>
    <property type="evidence" value="ECO:0007669"/>
    <property type="project" value="TreeGrafter"/>
</dbReference>
<comment type="caution">
    <text evidence="7">The sequence shown here is derived from an EMBL/GenBank/DDBJ whole genome shotgun (WGS) entry which is preliminary data.</text>
</comment>
<keyword evidence="8" id="KW-1185">Reference proteome</keyword>
<feature type="binding site" evidence="5">
    <location>
        <position position="151"/>
    </location>
    <ligand>
        <name>Zn(2+)</name>
        <dbReference type="ChEBI" id="CHEBI:29105"/>
    </ligand>
</feature>
<proteinExistence type="inferred from homology"/>
<dbReference type="InterPro" id="IPR018234">
    <property type="entry name" value="GTP_CycHdrlase_I_CS"/>
</dbReference>